<gene>
    <name evidence="3" type="ORF">Bpfe_018514</name>
</gene>
<name>A0AAD8BCW8_BIOPF</name>
<sequence length="134" mass="15463">VKKLCQKMDDLQKEYNYEPTTTTKKIRDNSMKVYIRGLYVLLACLTIAFSLTFLVCYVKMIHLRTTLGQMQTLGYIAARNQDPLKPAQPGLSLEETKSKGESNLSRTKRESLTCNNIIHTCKRSIKKGMYRFFV</sequence>
<keyword evidence="3" id="KW-0176">Collagen</keyword>
<feature type="transmembrane region" description="Helical" evidence="2">
    <location>
        <begin position="38"/>
        <end position="58"/>
    </location>
</feature>
<dbReference type="AlphaFoldDB" id="A0AAD8BCW8"/>
<evidence type="ECO:0000256" key="1">
    <source>
        <dbReference type="SAM" id="MobiDB-lite"/>
    </source>
</evidence>
<keyword evidence="2" id="KW-0472">Membrane</keyword>
<comment type="caution">
    <text evidence="3">The sequence shown here is derived from an EMBL/GenBank/DDBJ whole genome shotgun (WGS) entry which is preliminary data.</text>
</comment>
<proteinExistence type="predicted"/>
<evidence type="ECO:0000313" key="4">
    <source>
        <dbReference type="Proteomes" id="UP001233172"/>
    </source>
</evidence>
<feature type="region of interest" description="Disordered" evidence="1">
    <location>
        <begin position="87"/>
        <end position="107"/>
    </location>
</feature>
<evidence type="ECO:0000313" key="3">
    <source>
        <dbReference type="EMBL" id="KAK0051967.1"/>
    </source>
</evidence>
<reference evidence="3" key="1">
    <citation type="journal article" date="2023" name="PLoS Negl. Trop. Dis.">
        <title>A genome sequence for Biomphalaria pfeifferi, the major vector snail for the human-infecting parasite Schistosoma mansoni.</title>
        <authorList>
            <person name="Bu L."/>
            <person name="Lu L."/>
            <person name="Laidemitt M.R."/>
            <person name="Zhang S.M."/>
            <person name="Mutuku M."/>
            <person name="Mkoji G."/>
            <person name="Steinauer M."/>
            <person name="Loker E.S."/>
        </authorList>
    </citation>
    <scope>NUCLEOTIDE SEQUENCE</scope>
    <source>
        <strain evidence="3">KasaAsao</strain>
    </source>
</reference>
<organism evidence="3 4">
    <name type="scientific">Biomphalaria pfeifferi</name>
    <name type="common">Bloodfluke planorb</name>
    <name type="synonym">Freshwater snail</name>
    <dbReference type="NCBI Taxonomy" id="112525"/>
    <lineage>
        <taxon>Eukaryota</taxon>
        <taxon>Metazoa</taxon>
        <taxon>Spiralia</taxon>
        <taxon>Lophotrochozoa</taxon>
        <taxon>Mollusca</taxon>
        <taxon>Gastropoda</taxon>
        <taxon>Heterobranchia</taxon>
        <taxon>Euthyneura</taxon>
        <taxon>Panpulmonata</taxon>
        <taxon>Hygrophila</taxon>
        <taxon>Lymnaeoidea</taxon>
        <taxon>Planorbidae</taxon>
        <taxon>Biomphalaria</taxon>
    </lineage>
</organism>
<keyword evidence="2" id="KW-0812">Transmembrane</keyword>
<protein>
    <submittedName>
        <fullName evidence="3">Cuticle collagen 145</fullName>
    </submittedName>
</protein>
<accession>A0AAD8BCW8</accession>
<keyword evidence="4" id="KW-1185">Reference proteome</keyword>
<dbReference type="Proteomes" id="UP001233172">
    <property type="component" value="Unassembled WGS sequence"/>
</dbReference>
<reference evidence="3" key="2">
    <citation type="submission" date="2023-04" db="EMBL/GenBank/DDBJ databases">
        <authorList>
            <person name="Bu L."/>
            <person name="Lu L."/>
            <person name="Laidemitt M.R."/>
            <person name="Zhang S.M."/>
            <person name="Mutuku M."/>
            <person name="Mkoji G."/>
            <person name="Steinauer M."/>
            <person name="Loker E.S."/>
        </authorList>
    </citation>
    <scope>NUCLEOTIDE SEQUENCE</scope>
    <source>
        <strain evidence="3">KasaAsao</strain>
        <tissue evidence="3">Whole Snail</tissue>
    </source>
</reference>
<feature type="non-terminal residue" evidence="3">
    <location>
        <position position="1"/>
    </location>
</feature>
<evidence type="ECO:0000256" key="2">
    <source>
        <dbReference type="SAM" id="Phobius"/>
    </source>
</evidence>
<dbReference type="GO" id="GO:0005581">
    <property type="term" value="C:collagen trimer"/>
    <property type="evidence" value="ECO:0007669"/>
    <property type="project" value="UniProtKB-KW"/>
</dbReference>
<keyword evidence="2" id="KW-1133">Transmembrane helix</keyword>
<dbReference type="EMBL" id="JASAOG010000098">
    <property type="protein sequence ID" value="KAK0051967.1"/>
    <property type="molecule type" value="Genomic_DNA"/>
</dbReference>